<gene>
    <name evidence="1" type="ORF">SNAT2548_LOCUS30313</name>
</gene>
<protein>
    <submittedName>
        <fullName evidence="1">Uncharacterized protein</fullName>
    </submittedName>
</protein>
<name>A0A812TVN8_9DINO</name>
<dbReference type="AlphaFoldDB" id="A0A812TVN8"/>
<organism evidence="1 2">
    <name type="scientific">Symbiodinium natans</name>
    <dbReference type="NCBI Taxonomy" id="878477"/>
    <lineage>
        <taxon>Eukaryota</taxon>
        <taxon>Sar</taxon>
        <taxon>Alveolata</taxon>
        <taxon>Dinophyceae</taxon>
        <taxon>Suessiales</taxon>
        <taxon>Symbiodiniaceae</taxon>
        <taxon>Symbiodinium</taxon>
    </lineage>
</organism>
<proteinExistence type="predicted"/>
<comment type="caution">
    <text evidence="1">The sequence shown here is derived from an EMBL/GenBank/DDBJ whole genome shotgun (WGS) entry which is preliminary data.</text>
</comment>
<reference evidence="1" key="1">
    <citation type="submission" date="2021-02" db="EMBL/GenBank/DDBJ databases">
        <authorList>
            <person name="Dougan E. K."/>
            <person name="Rhodes N."/>
            <person name="Thang M."/>
            <person name="Chan C."/>
        </authorList>
    </citation>
    <scope>NUCLEOTIDE SEQUENCE</scope>
</reference>
<evidence type="ECO:0000313" key="1">
    <source>
        <dbReference type="EMBL" id="CAE7540564.1"/>
    </source>
</evidence>
<sequence>MRLEESALQRFLEGSLPRARFSTSLFCFFDISRLSRESLGQGTGKKSRKGRRVEDANPEHKVYLQLGSVMVVVQACESSRLARNWVAVSGSAMTTKHASPQGS</sequence>
<keyword evidence="2" id="KW-1185">Reference proteome</keyword>
<evidence type="ECO:0000313" key="2">
    <source>
        <dbReference type="Proteomes" id="UP000604046"/>
    </source>
</evidence>
<dbReference type="EMBL" id="CAJNDS010002601">
    <property type="protein sequence ID" value="CAE7540564.1"/>
    <property type="molecule type" value="Genomic_DNA"/>
</dbReference>
<dbReference type="Proteomes" id="UP000604046">
    <property type="component" value="Unassembled WGS sequence"/>
</dbReference>
<accession>A0A812TVN8</accession>